<reference evidence="4" key="1">
    <citation type="submission" date="2013-09" db="EMBL/GenBank/DDBJ databases">
        <title>Corchorus olitorius genome sequencing.</title>
        <authorList>
            <person name="Alam M."/>
            <person name="Haque M.S."/>
            <person name="Islam M.S."/>
            <person name="Emdad E.M."/>
            <person name="Islam M.M."/>
            <person name="Ahmed B."/>
            <person name="Halim A."/>
            <person name="Hossen Q.M.M."/>
            <person name="Hossain M.Z."/>
            <person name="Ahmed R."/>
            <person name="Khan M.M."/>
            <person name="Islam R."/>
            <person name="Rashid M.M."/>
            <person name="Khan S.A."/>
            <person name="Rahman M.S."/>
            <person name="Alam M."/>
            <person name="Yahiya A.S."/>
            <person name="Khan M.S."/>
            <person name="Azam M.S."/>
            <person name="Haque T."/>
            <person name="Lashkar M.Z.H."/>
            <person name="Akhand A.I."/>
            <person name="Morshed G."/>
            <person name="Roy S."/>
            <person name="Uddin K.S."/>
            <person name="Rabeya T."/>
            <person name="Hossain A.S."/>
            <person name="Chowdhury A."/>
            <person name="Snigdha A.R."/>
            <person name="Mortoza M.S."/>
            <person name="Matin S.A."/>
            <person name="Hoque S.M.E."/>
            <person name="Islam M.K."/>
            <person name="Roy D.K."/>
            <person name="Haider R."/>
            <person name="Moosa M.M."/>
            <person name="Elias S.M."/>
            <person name="Hasan A.M."/>
            <person name="Jahan S."/>
            <person name="Shafiuddin M."/>
            <person name="Mahmood N."/>
            <person name="Shommy N.S."/>
        </authorList>
    </citation>
    <scope>NUCLEOTIDE SEQUENCE [LARGE SCALE GENOMIC DNA]</scope>
    <source>
        <strain evidence="4">cv. O-4</strain>
    </source>
</reference>
<name>A0A1R3IE12_9ROSI</name>
<evidence type="ECO:0000256" key="2">
    <source>
        <dbReference type="ARBA" id="ARBA00023315"/>
    </source>
</evidence>
<sequence>MLEPTCLALTFFDIPWLFFSATQPIFFYQYPYPTPHFLSTTLPTLTHSLSLALRHFFGFAATLVTPTPATPTPDLIISYDQGNCISLVVAESKGDFDFDALCGNHQRCVEELYPLVPPLASASLLSAQITIFSNAGICIAFAYDRVGADGRTFNSFIKTWASLCRDPAAACCLLNPEPPFYDRTVIKDTYALHSTFINHYYLTLTTNTKSSPTNSHSHNMPSYLGFNAGAIARLDYPVPTSYFGNCIGFARCMALESQLRGEDGIIFAANAIGNRVRQLDEAVLQGAENWISDWEVFYEAGHDDDVMVMVVGSPKLDFYDTDFGWGRPIKIEEISIDNYANAVSFTQSRHVRGGIEVGLALPKPKMDAFASFFTQIQAQPLELASS</sequence>
<evidence type="ECO:0000313" key="4">
    <source>
        <dbReference type="Proteomes" id="UP000187203"/>
    </source>
</evidence>
<gene>
    <name evidence="3" type="ORF">COLO4_23922</name>
</gene>
<comment type="caution">
    <text evidence="3">The sequence shown here is derived from an EMBL/GenBank/DDBJ whole genome shotgun (WGS) entry which is preliminary data.</text>
</comment>
<evidence type="ECO:0000313" key="3">
    <source>
        <dbReference type="EMBL" id="OMO80832.1"/>
    </source>
</evidence>
<dbReference type="Proteomes" id="UP000187203">
    <property type="component" value="Unassembled WGS sequence"/>
</dbReference>
<dbReference type="PANTHER" id="PTHR31625">
    <property type="match status" value="1"/>
</dbReference>
<dbReference type="InterPro" id="IPR051504">
    <property type="entry name" value="Plant_metabolite_acyltrans"/>
</dbReference>
<dbReference type="STRING" id="93759.A0A1R3IE12"/>
<dbReference type="Gene3D" id="3.30.559.10">
    <property type="entry name" value="Chloramphenicol acetyltransferase-like domain"/>
    <property type="match status" value="2"/>
</dbReference>
<proteinExistence type="predicted"/>
<dbReference type="InterPro" id="IPR023213">
    <property type="entry name" value="CAT-like_dom_sf"/>
</dbReference>
<evidence type="ECO:0000256" key="1">
    <source>
        <dbReference type="ARBA" id="ARBA00022679"/>
    </source>
</evidence>
<dbReference type="OrthoDB" id="1862401at2759"/>
<protein>
    <submittedName>
        <fullName evidence="3">Transferase</fullName>
    </submittedName>
</protein>
<keyword evidence="1 3" id="KW-0808">Transferase</keyword>
<dbReference type="AlphaFoldDB" id="A0A1R3IE12"/>
<dbReference type="Pfam" id="PF02458">
    <property type="entry name" value="Transferase"/>
    <property type="match status" value="2"/>
</dbReference>
<keyword evidence="4" id="KW-1185">Reference proteome</keyword>
<dbReference type="GO" id="GO:0016747">
    <property type="term" value="F:acyltransferase activity, transferring groups other than amino-acyl groups"/>
    <property type="evidence" value="ECO:0007669"/>
    <property type="project" value="UniProtKB-ARBA"/>
</dbReference>
<dbReference type="EMBL" id="AWUE01018374">
    <property type="protein sequence ID" value="OMO80832.1"/>
    <property type="molecule type" value="Genomic_DNA"/>
</dbReference>
<organism evidence="3 4">
    <name type="scientific">Corchorus olitorius</name>
    <dbReference type="NCBI Taxonomy" id="93759"/>
    <lineage>
        <taxon>Eukaryota</taxon>
        <taxon>Viridiplantae</taxon>
        <taxon>Streptophyta</taxon>
        <taxon>Embryophyta</taxon>
        <taxon>Tracheophyta</taxon>
        <taxon>Spermatophyta</taxon>
        <taxon>Magnoliopsida</taxon>
        <taxon>eudicotyledons</taxon>
        <taxon>Gunneridae</taxon>
        <taxon>Pentapetalae</taxon>
        <taxon>rosids</taxon>
        <taxon>malvids</taxon>
        <taxon>Malvales</taxon>
        <taxon>Malvaceae</taxon>
        <taxon>Grewioideae</taxon>
        <taxon>Apeibeae</taxon>
        <taxon>Corchorus</taxon>
    </lineage>
</organism>
<keyword evidence="2" id="KW-0012">Acyltransferase</keyword>
<accession>A0A1R3IE12</accession>